<organism evidence="1">
    <name type="scientific">Tanacetum cinerariifolium</name>
    <name type="common">Dalmatian daisy</name>
    <name type="synonym">Chrysanthemum cinerariifolium</name>
    <dbReference type="NCBI Taxonomy" id="118510"/>
    <lineage>
        <taxon>Eukaryota</taxon>
        <taxon>Viridiplantae</taxon>
        <taxon>Streptophyta</taxon>
        <taxon>Embryophyta</taxon>
        <taxon>Tracheophyta</taxon>
        <taxon>Spermatophyta</taxon>
        <taxon>Magnoliopsida</taxon>
        <taxon>eudicotyledons</taxon>
        <taxon>Gunneridae</taxon>
        <taxon>Pentapetalae</taxon>
        <taxon>asterids</taxon>
        <taxon>campanulids</taxon>
        <taxon>Asterales</taxon>
        <taxon>Asteraceae</taxon>
        <taxon>Asteroideae</taxon>
        <taxon>Anthemideae</taxon>
        <taxon>Anthemidinae</taxon>
        <taxon>Tanacetum</taxon>
    </lineage>
</organism>
<name>A0A699QL40_TANCI</name>
<feature type="non-terminal residue" evidence="1">
    <location>
        <position position="1"/>
    </location>
</feature>
<proteinExistence type="predicted"/>
<dbReference type="EMBL" id="BKCJ011029907">
    <property type="protein sequence ID" value="GFC70652.1"/>
    <property type="molecule type" value="Genomic_DNA"/>
</dbReference>
<evidence type="ECO:0000313" key="1">
    <source>
        <dbReference type="EMBL" id="GFC70652.1"/>
    </source>
</evidence>
<dbReference type="AlphaFoldDB" id="A0A699QL40"/>
<protein>
    <submittedName>
        <fullName evidence="1">Uncharacterized protein</fullName>
    </submittedName>
</protein>
<sequence length="171" mass="18492">VDAAIFVWVALFRLERIEQALGNSKLSLDAKRQWRNAGLAHADIPEALGDDPCGDGIRRADGPVRPPRFVRTNSPVYVDAVVAWLASGGAHLTQHRWQAIRLEAVNPPGGDGHGQGNKLAGFRVEHVVFRRGIAKGHIGLDHFRVGFGQRTEGLFDGGNEVGPIAEHDGIS</sequence>
<accession>A0A699QL40</accession>
<reference evidence="1" key="1">
    <citation type="journal article" date="2019" name="Sci. Rep.">
        <title>Draft genome of Tanacetum cinerariifolium, the natural source of mosquito coil.</title>
        <authorList>
            <person name="Yamashiro T."/>
            <person name="Shiraishi A."/>
            <person name="Satake H."/>
            <person name="Nakayama K."/>
        </authorList>
    </citation>
    <scope>NUCLEOTIDE SEQUENCE</scope>
</reference>
<comment type="caution">
    <text evidence="1">The sequence shown here is derived from an EMBL/GenBank/DDBJ whole genome shotgun (WGS) entry which is preliminary data.</text>
</comment>
<gene>
    <name evidence="1" type="ORF">Tci_842622</name>
</gene>